<comment type="subcellular location">
    <subcellularLocation>
        <location evidence="1">Cell surface</location>
    </subcellularLocation>
</comment>
<sequence>MRNQKGFTLVEMLLSLTIFFVIVSFIPPVLSLANQKYAPDDLATEMEWEIFIQQLTKEYRRAHHVSVNERILSLRIDGEPLVTYEPFNDKVRRRVDQSGHEVVLQFVKLIEYKYESNLLHVKVVYKHGEIHETTIKTFMDVE</sequence>
<keyword evidence="4" id="KW-1185">Reference proteome</keyword>
<dbReference type="NCBIfam" id="NF041002">
    <property type="entry name" value="pilin_ComGF"/>
    <property type="match status" value="1"/>
</dbReference>
<proteinExistence type="predicted"/>
<dbReference type="InterPro" id="IPR012902">
    <property type="entry name" value="N_methyl_site"/>
</dbReference>
<gene>
    <name evidence="3" type="ORF">AS180_07595</name>
</gene>
<dbReference type="Pfam" id="PF15980">
    <property type="entry name" value="ComGF"/>
    <property type="match status" value="1"/>
</dbReference>
<organism evidence="3 4">
    <name type="scientific">Priestia veravalensis</name>
    <dbReference type="NCBI Taxonomy" id="1414648"/>
    <lineage>
        <taxon>Bacteria</taxon>
        <taxon>Bacillati</taxon>
        <taxon>Bacillota</taxon>
        <taxon>Bacilli</taxon>
        <taxon>Bacillales</taxon>
        <taxon>Bacillaceae</taxon>
        <taxon>Priestia</taxon>
    </lineage>
</organism>
<accession>A0A0V8JN16</accession>
<evidence type="ECO:0000256" key="2">
    <source>
        <dbReference type="ARBA" id="ARBA00023287"/>
    </source>
</evidence>
<evidence type="ECO:0008006" key="5">
    <source>
        <dbReference type="Google" id="ProtNLM"/>
    </source>
</evidence>
<dbReference type="GO" id="GO:0030420">
    <property type="term" value="P:establishment of competence for transformation"/>
    <property type="evidence" value="ECO:0007669"/>
    <property type="project" value="UniProtKB-KW"/>
</dbReference>
<evidence type="ECO:0000313" key="4">
    <source>
        <dbReference type="Proteomes" id="UP000053681"/>
    </source>
</evidence>
<dbReference type="Pfam" id="PF07963">
    <property type="entry name" value="N_methyl"/>
    <property type="match status" value="1"/>
</dbReference>
<dbReference type="PROSITE" id="PS00409">
    <property type="entry name" value="PROKAR_NTER_METHYL"/>
    <property type="match status" value="1"/>
</dbReference>
<evidence type="ECO:0000256" key="1">
    <source>
        <dbReference type="ARBA" id="ARBA00004241"/>
    </source>
</evidence>
<dbReference type="EMBL" id="LNQP01000023">
    <property type="protein sequence ID" value="KSU88435.1"/>
    <property type="molecule type" value="Genomic_DNA"/>
</dbReference>
<dbReference type="AlphaFoldDB" id="A0A0V8JN16"/>
<reference evidence="3 4" key="1">
    <citation type="submission" date="2015-11" db="EMBL/GenBank/DDBJ databases">
        <title>Bacillus caseinolyticus sp nov.</title>
        <authorList>
            <person name="Dastager S.G."/>
            <person name="Mawlankar R."/>
        </authorList>
    </citation>
    <scope>NUCLEOTIDE SEQUENCE [LARGE SCALE GENOMIC DNA]</scope>
    <source>
        <strain evidence="3 4">SGD-V-76</strain>
    </source>
</reference>
<protein>
    <recommendedName>
        <fullName evidence="5">Competence protein ComGF</fullName>
    </recommendedName>
</protein>
<dbReference type="InterPro" id="IPR016977">
    <property type="entry name" value="ComGF"/>
</dbReference>
<dbReference type="Proteomes" id="UP000053681">
    <property type="component" value="Unassembled WGS sequence"/>
</dbReference>
<evidence type="ECO:0000313" key="3">
    <source>
        <dbReference type="EMBL" id="KSU88435.1"/>
    </source>
</evidence>
<keyword evidence="2" id="KW-0178">Competence</keyword>
<dbReference type="NCBIfam" id="TIGR02532">
    <property type="entry name" value="IV_pilin_GFxxxE"/>
    <property type="match status" value="1"/>
</dbReference>
<name>A0A0V8JN16_9BACI</name>
<dbReference type="RefSeq" id="WP_025911552.1">
    <property type="nucleotide sequence ID" value="NZ_KQ758639.1"/>
</dbReference>
<comment type="caution">
    <text evidence="3">The sequence shown here is derived from an EMBL/GenBank/DDBJ whole genome shotgun (WGS) entry which is preliminary data.</text>
</comment>
<dbReference type="GO" id="GO:0009986">
    <property type="term" value="C:cell surface"/>
    <property type="evidence" value="ECO:0007669"/>
    <property type="project" value="UniProtKB-SubCell"/>
</dbReference>